<dbReference type="GeneID" id="20227006"/>
<protein>
    <submittedName>
        <fullName evidence="2">Uncharacterized protein</fullName>
    </submittedName>
</protein>
<feature type="compositionally biased region" description="Low complexity" evidence="1">
    <location>
        <begin position="51"/>
        <end position="62"/>
    </location>
</feature>
<name>F0YQP4_AURAN</name>
<accession>F0YQP4</accession>
<evidence type="ECO:0000313" key="2">
    <source>
        <dbReference type="EMBL" id="EGB02565.1"/>
    </source>
</evidence>
<dbReference type="InParanoid" id="F0YQP4"/>
<sequence length="216" mass="23704">MAAPSFEAIASGPLPFATKARAPPRSASLRSVGSRSLASKASLAKRRPRTAEAARSAAATLRRGTRVAAPLPPDPFDPSASNFGRFNSHYPRPLRERTAAAEMPRRLGAHPGAATAGKVQGKFERLSTYGLMSEDPRPMKTQLDLLRGDPRGHRPPAPTHGTMTDGAGRAVPWDDRHHNTYSRCNHVFHEIHREFFGSASRLERVPIHEWRGPSRR</sequence>
<reference evidence="2 3" key="1">
    <citation type="journal article" date="2011" name="Proc. Natl. Acad. Sci. U.S.A.">
        <title>Niche of harmful alga Aureococcus anophagefferens revealed through ecogenomics.</title>
        <authorList>
            <person name="Gobler C.J."/>
            <person name="Berry D.L."/>
            <person name="Dyhrman S.T."/>
            <person name="Wilhelm S.W."/>
            <person name="Salamov A."/>
            <person name="Lobanov A.V."/>
            <person name="Zhang Y."/>
            <person name="Collier J.L."/>
            <person name="Wurch L.L."/>
            <person name="Kustka A.B."/>
            <person name="Dill B.D."/>
            <person name="Shah M."/>
            <person name="VerBerkmoes N.C."/>
            <person name="Kuo A."/>
            <person name="Terry A."/>
            <person name="Pangilinan J."/>
            <person name="Lindquist E.A."/>
            <person name="Lucas S."/>
            <person name="Paulsen I.T."/>
            <person name="Hattenrath-Lehmann T.K."/>
            <person name="Talmage S.C."/>
            <person name="Walker E.A."/>
            <person name="Koch F."/>
            <person name="Burson A.M."/>
            <person name="Marcoval M.A."/>
            <person name="Tang Y.Z."/>
            <person name="Lecleir G.R."/>
            <person name="Coyne K.J."/>
            <person name="Berg G.M."/>
            <person name="Bertrand E.M."/>
            <person name="Saito M.A."/>
            <person name="Gladyshev V.N."/>
            <person name="Grigoriev I.V."/>
        </authorList>
    </citation>
    <scope>NUCLEOTIDE SEQUENCE [LARGE SCALE GENOMIC DNA]</scope>
    <source>
        <strain evidence="3">CCMP 1984</strain>
    </source>
</reference>
<evidence type="ECO:0000313" key="3">
    <source>
        <dbReference type="Proteomes" id="UP000002729"/>
    </source>
</evidence>
<dbReference type="KEGG" id="aaf:AURANDRAFT_68762"/>
<dbReference type="RefSeq" id="XP_009042735.1">
    <property type="nucleotide sequence ID" value="XM_009044487.1"/>
</dbReference>
<evidence type="ECO:0000256" key="1">
    <source>
        <dbReference type="SAM" id="MobiDB-lite"/>
    </source>
</evidence>
<gene>
    <name evidence="2" type="ORF">AURANDRAFT_68762</name>
</gene>
<feature type="region of interest" description="Disordered" evidence="1">
    <location>
        <begin position="145"/>
        <end position="167"/>
    </location>
</feature>
<dbReference type="Proteomes" id="UP000002729">
    <property type="component" value="Unassembled WGS sequence"/>
</dbReference>
<dbReference type="AlphaFoldDB" id="F0YQP4"/>
<dbReference type="EMBL" id="GL833433">
    <property type="protein sequence ID" value="EGB02565.1"/>
    <property type="molecule type" value="Genomic_DNA"/>
</dbReference>
<organism evidence="3">
    <name type="scientific">Aureococcus anophagefferens</name>
    <name type="common">Harmful bloom alga</name>
    <dbReference type="NCBI Taxonomy" id="44056"/>
    <lineage>
        <taxon>Eukaryota</taxon>
        <taxon>Sar</taxon>
        <taxon>Stramenopiles</taxon>
        <taxon>Ochrophyta</taxon>
        <taxon>Pelagophyceae</taxon>
        <taxon>Pelagomonadales</taxon>
        <taxon>Pelagomonadaceae</taxon>
        <taxon>Aureococcus</taxon>
    </lineage>
</organism>
<feature type="region of interest" description="Disordered" evidence="1">
    <location>
        <begin position="12"/>
        <end position="91"/>
    </location>
</feature>
<proteinExistence type="predicted"/>
<keyword evidence="3" id="KW-1185">Reference proteome</keyword>